<sequence length="86" mass="10374">MLHKLVTGPLNMVKKVGEKIQEEADKELYDLPTIQKKLVQLQMKYELQEMSEEEYKHKEAELLERYEIAKRKELEQWEALTKPKEE</sequence>
<organism evidence="1 2">
    <name type="scientific">Virgibacillus halodenitrificans</name>
    <name type="common">Bacillus halodenitrificans</name>
    <dbReference type="NCBI Taxonomy" id="1482"/>
    <lineage>
        <taxon>Bacteria</taxon>
        <taxon>Bacillati</taxon>
        <taxon>Bacillota</taxon>
        <taxon>Bacilli</taxon>
        <taxon>Bacillales</taxon>
        <taxon>Bacillaceae</taxon>
        <taxon>Virgibacillus</taxon>
    </lineage>
</organism>
<accession>A0ABR7VRQ4</accession>
<gene>
    <name evidence="1" type="ORF">IC602_18045</name>
</gene>
<keyword evidence="2" id="KW-1185">Reference proteome</keyword>
<dbReference type="Pfam" id="PF05120">
    <property type="entry name" value="GvpG"/>
    <property type="match status" value="1"/>
</dbReference>
<dbReference type="RefSeq" id="WP_019378727.1">
    <property type="nucleotide sequence ID" value="NZ_CP033049.1"/>
</dbReference>
<evidence type="ECO:0000313" key="2">
    <source>
        <dbReference type="Proteomes" id="UP000621631"/>
    </source>
</evidence>
<protein>
    <submittedName>
        <fullName evidence="1">Gas vesicle protein GvpG</fullName>
    </submittedName>
</protein>
<dbReference type="Proteomes" id="UP000621631">
    <property type="component" value="Unassembled WGS sequence"/>
</dbReference>
<name>A0ABR7VRQ4_VIRHA</name>
<evidence type="ECO:0000313" key="1">
    <source>
        <dbReference type="EMBL" id="MBD1224520.1"/>
    </source>
</evidence>
<proteinExistence type="predicted"/>
<reference evidence="1 2" key="1">
    <citation type="submission" date="2020-09" db="EMBL/GenBank/DDBJ databases">
        <title>Draft Genome Sequences of Oil-Oxidizing Bacteria Halomonas titanicae, Marinobacter lutaoensis, and Virgibacillus halodenitrificans Isolated from Highly Saline Environments.</title>
        <authorList>
            <person name="Grouzdev D.S."/>
            <person name="Sokolova D.S."/>
            <person name="Semenova E.M."/>
            <person name="Borzenkov I.A."/>
            <person name="Bidzhieva S.K."/>
            <person name="Poltaraus A.B."/>
            <person name="Nazina T.N."/>
        </authorList>
    </citation>
    <scope>NUCLEOTIDE SEQUENCE [LARGE SCALE GENOMIC DNA]</scope>
    <source>
        <strain evidence="1 2">VKM B-3472D</strain>
    </source>
</reference>
<comment type="caution">
    <text evidence="1">The sequence shown here is derived from an EMBL/GenBank/DDBJ whole genome shotgun (WGS) entry which is preliminary data.</text>
</comment>
<dbReference type="EMBL" id="JACWEZ010000019">
    <property type="protein sequence ID" value="MBD1224520.1"/>
    <property type="molecule type" value="Genomic_DNA"/>
</dbReference>
<dbReference type="InterPro" id="IPR007804">
    <property type="entry name" value="GvpG"/>
</dbReference>